<dbReference type="AlphaFoldDB" id="F0T7J6"/>
<reference evidence="2 3" key="2">
    <citation type="journal article" date="2014" name="Int. J. Syst. Evol. Microbiol.">
        <title>Methanobacterium paludis sp. nov. and a novel strain of Methanobacterium lacus isolated from northern peatlands.</title>
        <authorList>
            <person name="Cadillo-Quiroz H."/>
            <person name="Brauer S.L."/>
            <person name="Goodson N."/>
            <person name="Yavitt J.B."/>
            <person name="Zinder S.H."/>
        </authorList>
    </citation>
    <scope>NUCLEOTIDE SEQUENCE [LARGE SCALE GENOMIC DNA]</scope>
    <source>
        <strain evidence="2 3">AL-21</strain>
    </source>
</reference>
<reference evidence="3" key="1">
    <citation type="submission" date="2011-02" db="EMBL/GenBank/DDBJ databases">
        <title>Complete sequence of Methanobacterium sp. AL-21.</title>
        <authorList>
            <consortium name="US DOE Joint Genome Institute"/>
            <person name="Lucas S."/>
            <person name="Copeland A."/>
            <person name="Lapidus A."/>
            <person name="Cheng J.-F."/>
            <person name="Goodwin L."/>
            <person name="Pitluck S."/>
            <person name="Chertkov O."/>
            <person name="Detter J.C."/>
            <person name="Han C."/>
            <person name="Tapia R."/>
            <person name="Land M."/>
            <person name="Hauser L."/>
            <person name="Kyrpides N."/>
            <person name="Ivanova N."/>
            <person name="Mikhailova N."/>
            <person name="Pagani I."/>
            <person name="Cadillo-Quiroz H."/>
            <person name="Imachi H."/>
            <person name="Zinder S."/>
            <person name="Liu W."/>
            <person name="Woyke T."/>
        </authorList>
    </citation>
    <scope>NUCLEOTIDE SEQUENCE [LARGE SCALE GENOMIC DNA]</scope>
    <source>
        <strain evidence="3">AL-21</strain>
    </source>
</reference>
<dbReference type="HOGENOM" id="CLU_2285056_0_0_2"/>
<sequence length="101" mass="11319">MKNCLYSNHHSFSVNSLIDVKMSNPPSINFSKSDGAYITKNAPIDAPIMDAMPMGTTRDVIYDFALYILFLVCRVILTIRVGMLISRLIVPANSHQFQILV</sequence>
<keyword evidence="3" id="KW-1185">Reference proteome</keyword>
<protein>
    <submittedName>
        <fullName evidence="2">Uncharacterized protein</fullName>
    </submittedName>
</protein>
<evidence type="ECO:0000256" key="1">
    <source>
        <dbReference type="SAM" id="Phobius"/>
    </source>
</evidence>
<evidence type="ECO:0000313" key="3">
    <source>
        <dbReference type="Proteomes" id="UP000007490"/>
    </source>
</evidence>
<name>F0T7J6_METLA</name>
<dbReference type="EMBL" id="CP002551">
    <property type="protein sequence ID" value="ADZ09564.1"/>
    <property type="molecule type" value="Genomic_DNA"/>
</dbReference>
<dbReference type="Proteomes" id="UP000007490">
    <property type="component" value="Chromosome"/>
</dbReference>
<accession>F0T7J6</accession>
<feature type="transmembrane region" description="Helical" evidence="1">
    <location>
        <begin position="60"/>
        <end position="77"/>
    </location>
</feature>
<evidence type="ECO:0000313" key="2">
    <source>
        <dbReference type="EMBL" id="ADZ09564.1"/>
    </source>
</evidence>
<keyword evidence="1" id="KW-1133">Transmembrane helix</keyword>
<organism evidence="2 3">
    <name type="scientific">Methanobacterium lacus (strain AL-21)</name>
    <dbReference type="NCBI Taxonomy" id="877455"/>
    <lineage>
        <taxon>Archaea</taxon>
        <taxon>Methanobacteriati</taxon>
        <taxon>Methanobacteriota</taxon>
        <taxon>Methanomada group</taxon>
        <taxon>Methanobacteria</taxon>
        <taxon>Methanobacteriales</taxon>
        <taxon>Methanobacteriaceae</taxon>
        <taxon>Methanobacterium</taxon>
    </lineage>
</organism>
<proteinExistence type="predicted"/>
<keyword evidence="1" id="KW-0812">Transmembrane</keyword>
<gene>
    <name evidence="2" type="ordered locus">Metbo_1322</name>
</gene>
<dbReference type="KEGG" id="mel:Metbo_1322"/>
<keyword evidence="1" id="KW-0472">Membrane</keyword>